<evidence type="ECO:0000313" key="4">
    <source>
        <dbReference type="EMBL" id="KAJ5414117.1"/>
    </source>
</evidence>
<dbReference type="Pfam" id="PF24883">
    <property type="entry name" value="NPHP3_N"/>
    <property type="match status" value="1"/>
</dbReference>
<dbReference type="Pfam" id="PF12796">
    <property type="entry name" value="Ank_2"/>
    <property type="match status" value="1"/>
</dbReference>
<reference evidence="4" key="2">
    <citation type="journal article" date="2023" name="IMA Fungus">
        <title>Comparative genomic study of the Penicillium genus elucidates a diverse pangenome and 15 lateral gene transfer events.</title>
        <authorList>
            <person name="Petersen C."/>
            <person name="Sorensen T."/>
            <person name="Nielsen M.R."/>
            <person name="Sondergaard T.E."/>
            <person name="Sorensen J.L."/>
            <person name="Fitzpatrick D.A."/>
            <person name="Frisvad J.C."/>
            <person name="Nielsen K.L."/>
        </authorList>
    </citation>
    <scope>NUCLEOTIDE SEQUENCE</scope>
    <source>
        <strain evidence="4">IBT 29677</strain>
    </source>
</reference>
<dbReference type="InterPro" id="IPR002110">
    <property type="entry name" value="Ankyrin_rpt"/>
</dbReference>
<organism evidence="4 5">
    <name type="scientific">Penicillium cosmopolitanum</name>
    <dbReference type="NCBI Taxonomy" id="1131564"/>
    <lineage>
        <taxon>Eukaryota</taxon>
        <taxon>Fungi</taxon>
        <taxon>Dikarya</taxon>
        <taxon>Ascomycota</taxon>
        <taxon>Pezizomycotina</taxon>
        <taxon>Eurotiomycetes</taxon>
        <taxon>Eurotiomycetidae</taxon>
        <taxon>Eurotiales</taxon>
        <taxon>Aspergillaceae</taxon>
        <taxon>Penicillium</taxon>
    </lineage>
</organism>
<dbReference type="PROSITE" id="PS50297">
    <property type="entry name" value="ANK_REP_REGION"/>
    <property type="match status" value="3"/>
</dbReference>
<dbReference type="SMART" id="SM00248">
    <property type="entry name" value="ANK"/>
    <property type="match status" value="4"/>
</dbReference>
<dbReference type="EMBL" id="JAPZBU010000003">
    <property type="protein sequence ID" value="KAJ5414117.1"/>
    <property type="molecule type" value="Genomic_DNA"/>
</dbReference>
<keyword evidence="5" id="KW-1185">Reference proteome</keyword>
<sequence>MEERRPTIFWLKGKAGSGKSILMKHTLQELRRDFARDSLTTAAYFFDASGTILEKSTLGLLRTVLYEIFTANRPLLEEFLLTADDGRYVKGKNLEWRVEELMEVFRITAKLKSWRSTIILVDALDEGFRDDIRSTLFFFEHLFPQQGQQPYQKLRLFLSSRHYPNITMKNCIEIWTESFNQSDIEMFTFQKISQISKTSENQDLAASIIGQADGVFLWVDLVTNALLMAEDDGEPYAAKMQRLRTTPNGLENLYTEIFSGLSNPQRVETFQIFKWVLYACRRLTPLELCFALAFESIGSIATLHSWQASGNFINNGVHLNRFIRSRSRGLLEVRGDTIQFIHQTVPEFLVRKGLKLLQPSVVFSDIAARCHHQIATICIKYLSQRQIILCPSMTLLRFSTRQHSRYFLGWVRPGVTQEDANRASHSLMTTYGHTTIHRPLPGKISHQISDAKVAEALQTLFFELPLLEYSVFTLQAHLYLAEESGISQADIVDFFLRYGVQSLRLWYDFQASLELPRSHPYHSVDWGDFLQGCIALRLVSCVHNFSKRIRNAELTLSPRYNLGASLSLAVIQGLQGVVQDLISCGADPNHRHQNEKTALDYACASGDAGMVTLLIQNGADIKAYNTYGFAAFHHAAENGFVHIVQLLLDMGVAVEMRTRNGETALLIAASHDRLDVFKLLIERGAQPSALDNLGYGASKLAELHRSTNVYAFLNPKAPVLPTMRDSFQGNRLFAEPISRAMTASPSPEKQLDKLPLLSNDLMLFGPVYANDLVSRIAPNTAEREKRIGDVLSG</sequence>
<dbReference type="OrthoDB" id="194358at2759"/>
<gene>
    <name evidence="4" type="ORF">N7509_000744</name>
</gene>
<dbReference type="InterPro" id="IPR056884">
    <property type="entry name" value="NPHP3-like_N"/>
</dbReference>
<dbReference type="PANTHER" id="PTHR10039">
    <property type="entry name" value="AMELOGENIN"/>
    <property type="match status" value="1"/>
</dbReference>
<evidence type="ECO:0000313" key="5">
    <source>
        <dbReference type="Proteomes" id="UP001147747"/>
    </source>
</evidence>
<protein>
    <recommendedName>
        <fullName evidence="3">Nephrocystin 3-like N-terminal domain-containing protein</fullName>
    </recommendedName>
</protein>
<evidence type="ECO:0000259" key="3">
    <source>
        <dbReference type="Pfam" id="PF24883"/>
    </source>
</evidence>
<feature type="repeat" description="ANK" evidence="2">
    <location>
        <begin position="627"/>
        <end position="659"/>
    </location>
</feature>
<comment type="caution">
    <text evidence="4">The sequence shown here is derived from an EMBL/GenBank/DDBJ whole genome shotgun (WGS) entry which is preliminary data.</text>
</comment>
<dbReference type="AlphaFoldDB" id="A0A9W9WBD0"/>
<feature type="repeat" description="ANK" evidence="2">
    <location>
        <begin position="594"/>
        <end position="626"/>
    </location>
</feature>
<keyword evidence="1" id="KW-0677">Repeat</keyword>
<keyword evidence="2" id="KW-0040">ANK repeat</keyword>
<dbReference type="PROSITE" id="PS50088">
    <property type="entry name" value="ANK_REPEAT"/>
    <property type="match status" value="3"/>
</dbReference>
<dbReference type="PANTHER" id="PTHR10039:SF5">
    <property type="entry name" value="NACHT DOMAIN-CONTAINING PROTEIN"/>
    <property type="match status" value="1"/>
</dbReference>
<name>A0A9W9WBD0_9EURO</name>
<evidence type="ECO:0000256" key="1">
    <source>
        <dbReference type="ARBA" id="ARBA00022737"/>
    </source>
</evidence>
<dbReference type="RefSeq" id="XP_056493963.1">
    <property type="nucleotide sequence ID" value="XM_056625381.1"/>
</dbReference>
<proteinExistence type="predicted"/>
<dbReference type="Gene3D" id="1.25.40.20">
    <property type="entry name" value="Ankyrin repeat-containing domain"/>
    <property type="match status" value="1"/>
</dbReference>
<feature type="repeat" description="ANK" evidence="2">
    <location>
        <begin position="660"/>
        <end position="692"/>
    </location>
</feature>
<feature type="domain" description="Nephrocystin 3-like N-terminal" evidence="3">
    <location>
        <begin position="4"/>
        <end position="161"/>
    </location>
</feature>
<reference evidence="4" key="1">
    <citation type="submission" date="2022-12" db="EMBL/GenBank/DDBJ databases">
        <authorList>
            <person name="Petersen C."/>
        </authorList>
    </citation>
    <scope>NUCLEOTIDE SEQUENCE</scope>
    <source>
        <strain evidence="4">IBT 29677</strain>
    </source>
</reference>
<dbReference type="SUPFAM" id="SSF48403">
    <property type="entry name" value="Ankyrin repeat"/>
    <property type="match status" value="1"/>
</dbReference>
<dbReference type="GeneID" id="81364361"/>
<dbReference type="Gene3D" id="3.40.50.300">
    <property type="entry name" value="P-loop containing nucleotide triphosphate hydrolases"/>
    <property type="match status" value="1"/>
</dbReference>
<dbReference type="Proteomes" id="UP001147747">
    <property type="component" value="Unassembled WGS sequence"/>
</dbReference>
<dbReference type="InterPro" id="IPR036770">
    <property type="entry name" value="Ankyrin_rpt-contain_sf"/>
</dbReference>
<accession>A0A9W9WBD0</accession>
<evidence type="ECO:0000256" key="2">
    <source>
        <dbReference type="PROSITE-ProRule" id="PRU00023"/>
    </source>
</evidence>
<dbReference type="SUPFAM" id="SSF52540">
    <property type="entry name" value="P-loop containing nucleoside triphosphate hydrolases"/>
    <property type="match status" value="1"/>
</dbReference>
<dbReference type="InterPro" id="IPR027417">
    <property type="entry name" value="P-loop_NTPase"/>
</dbReference>